<protein>
    <recommendedName>
        <fullName evidence="3">Helix-turn-helix domain-containing protein</fullName>
    </recommendedName>
</protein>
<evidence type="ECO:0000313" key="1">
    <source>
        <dbReference type="EMBL" id="QPZ37494.1"/>
    </source>
</evidence>
<dbReference type="Proteomes" id="UP000662814">
    <property type="component" value="Chromosome"/>
</dbReference>
<organism evidence="1 2">
    <name type="scientific">Paramicrobacterium chengjingii</name>
    <dbReference type="NCBI Taxonomy" id="2769067"/>
    <lineage>
        <taxon>Bacteria</taxon>
        <taxon>Bacillati</taxon>
        <taxon>Actinomycetota</taxon>
        <taxon>Actinomycetes</taxon>
        <taxon>Micrococcales</taxon>
        <taxon>Microbacteriaceae</taxon>
        <taxon>Paramicrobacterium</taxon>
    </lineage>
</organism>
<evidence type="ECO:0000313" key="2">
    <source>
        <dbReference type="Proteomes" id="UP000662814"/>
    </source>
</evidence>
<evidence type="ECO:0008006" key="3">
    <source>
        <dbReference type="Google" id="ProtNLM"/>
    </source>
</evidence>
<dbReference type="EMBL" id="CP061169">
    <property type="protein sequence ID" value="QPZ37494.1"/>
    <property type="molecule type" value="Genomic_DNA"/>
</dbReference>
<keyword evidence="2" id="KW-1185">Reference proteome</keyword>
<reference evidence="1 2" key="1">
    <citation type="submission" date="2020-12" db="EMBL/GenBank/DDBJ databases">
        <title>Microbacterium sp. HY060.</title>
        <authorList>
            <person name="Zhou J."/>
        </authorList>
    </citation>
    <scope>NUCLEOTIDE SEQUENCE [LARGE SCALE GENOMIC DNA]</scope>
    <source>
        <strain evidence="1 2">HY60</strain>
    </source>
</reference>
<proteinExistence type="predicted"/>
<gene>
    <name evidence="1" type="ORF">HCR76_11680</name>
</gene>
<dbReference type="RefSeq" id="WP_198248043.1">
    <property type="nucleotide sequence ID" value="NZ_CP061169.1"/>
</dbReference>
<sequence>MQLSTEQAAKELGVTARQVRRAASTGAVKATRFGSSHSVSARQVQVLARTRHRGRNWSDTTRNSALDLLVSGTTNALRGSELSRMKHRIRTANVGALAGQILRDRVSLRRASGVTRGRSFMPKLLAELGLSSGGGLGILVTNDAHRVAKQNRLALDDSGDIVIVEGNDKHASALEVFALYAFGDTRESSAAEQWIKRAQGRV</sequence>
<accession>A0ABX6YFE1</accession>
<name>A0ABX6YFE1_9MICO</name>